<accession>A0ABR2JYW3</accession>
<name>A0ABR2JYW3_9EUKA</name>
<comment type="caution">
    <text evidence="1">The sequence shown here is derived from an EMBL/GenBank/DDBJ whole genome shotgun (WGS) entry which is preliminary data.</text>
</comment>
<sequence>MYAKYLSQFFSTSRVFYYNIRTDQADNSELSLPNFNMESTTSETCIENHQYSSDDYSSYCSLSFADKLKECLLSKNIDNIIHKLAQLKEEHVPNRNIRLTMQSPITDLRFMFLLA</sequence>
<reference evidence="1 2" key="1">
    <citation type="submission" date="2024-04" db="EMBL/GenBank/DDBJ databases">
        <title>Tritrichomonas musculus Genome.</title>
        <authorList>
            <person name="Alves-Ferreira E."/>
            <person name="Grigg M."/>
            <person name="Lorenzi H."/>
            <person name="Galac M."/>
        </authorList>
    </citation>
    <scope>NUCLEOTIDE SEQUENCE [LARGE SCALE GENOMIC DNA]</scope>
    <source>
        <strain evidence="1 2">EAF2021</strain>
    </source>
</reference>
<dbReference type="Proteomes" id="UP001470230">
    <property type="component" value="Unassembled WGS sequence"/>
</dbReference>
<protein>
    <submittedName>
        <fullName evidence="1">Uncharacterized protein</fullName>
    </submittedName>
</protein>
<organism evidence="1 2">
    <name type="scientific">Tritrichomonas musculus</name>
    <dbReference type="NCBI Taxonomy" id="1915356"/>
    <lineage>
        <taxon>Eukaryota</taxon>
        <taxon>Metamonada</taxon>
        <taxon>Parabasalia</taxon>
        <taxon>Tritrichomonadida</taxon>
        <taxon>Tritrichomonadidae</taxon>
        <taxon>Tritrichomonas</taxon>
    </lineage>
</organism>
<evidence type="ECO:0000313" key="1">
    <source>
        <dbReference type="EMBL" id="KAK8884054.1"/>
    </source>
</evidence>
<proteinExistence type="predicted"/>
<keyword evidence="2" id="KW-1185">Reference proteome</keyword>
<evidence type="ECO:0000313" key="2">
    <source>
        <dbReference type="Proteomes" id="UP001470230"/>
    </source>
</evidence>
<dbReference type="EMBL" id="JAPFFF010000008">
    <property type="protein sequence ID" value="KAK8884054.1"/>
    <property type="molecule type" value="Genomic_DNA"/>
</dbReference>
<gene>
    <name evidence="1" type="ORF">M9Y10_043157</name>
</gene>